<reference evidence="3 4" key="1">
    <citation type="journal article" date="2019" name="Nat. Ecol. Evol.">
        <title>Megaphylogeny resolves global patterns of mushroom evolution.</title>
        <authorList>
            <person name="Varga T."/>
            <person name="Krizsan K."/>
            <person name="Foldi C."/>
            <person name="Dima B."/>
            <person name="Sanchez-Garcia M."/>
            <person name="Sanchez-Ramirez S."/>
            <person name="Szollosi G.J."/>
            <person name="Szarkandi J.G."/>
            <person name="Papp V."/>
            <person name="Albert L."/>
            <person name="Andreopoulos W."/>
            <person name="Angelini C."/>
            <person name="Antonin V."/>
            <person name="Barry K.W."/>
            <person name="Bougher N.L."/>
            <person name="Buchanan P."/>
            <person name="Buyck B."/>
            <person name="Bense V."/>
            <person name="Catcheside P."/>
            <person name="Chovatia M."/>
            <person name="Cooper J."/>
            <person name="Damon W."/>
            <person name="Desjardin D."/>
            <person name="Finy P."/>
            <person name="Geml J."/>
            <person name="Haridas S."/>
            <person name="Hughes K."/>
            <person name="Justo A."/>
            <person name="Karasinski D."/>
            <person name="Kautmanova I."/>
            <person name="Kiss B."/>
            <person name="Kocsube S."/>
            <person name="Kotiranta H."/>
            <person name="LaButti K.M."/>
            <person name="Lechner B.E."/>
            <person name="Liimatainen K."/>
            <person name="Lipzen A."/>
            <person name="Lukacs Z."/>
            <person name="Mihaltcheva S."/>
            <person name="Morgado L.N."/>
            <person name="Niskanen T."/>
            <person name="Noordeloos M.E."/>
            <person name="Ohm R.A."/>
            <person name="Ortiz-Santana B."/>
            <person name="Ovrebo C."/>
            <person name="Racz N."/>
            <person name="Riley R."/>
            <person name="Savchenko A."/>
            <person name="Shiryaev A."/>
            <person name="Soop K."/>
            <person name="Spirin V."/>
            <person name="Szebenyi C."/>
            <person name="Tomsovsky M."/>
            <person name="Tulloss R.E."/>
            <person name="Uehling J."/>
            <person name="Grigoriev I.V."/>
            <person name="Vagvolgyi C."/>
            <person name="Papp T."/>
            <person name="Martin F.M."/>
            <person name="Miettinen O."/>
            <person name="Hibbett D.S."/>
            <person name="Nagy L.G."/>
        </authorList>
    </citation>
    <scope>NUCLEOTIDE SEQUENCE [LARGE SCALE GENOMIC DNA]</scope>
    <source>
        <strain evidence="3 4">CBS 166.37</strain>
    </source>
</reference>
<dbReference type="Proteomes" id="UP000308652">
    <property type="component" value="Unassembled WGS sequence"/>
</dbReference>
<feature type="transmembrane region" description="Helical" evidence="1">
    <location>
        <begin position="134"/>
        <end position="158"/>
    </location>
</feature>
<evidence type="ECO:0000259" key="2">
    <source>
        <dbReference type="Pfam" id="PF20151"/>
    </source>
</evidence>
<keyword evidence="1" id="KW-1133">Transmembrane helix</keyword>
<evidence type="ECO:0000313" key="3">
    <source>
        <dbReference type="EMBL" id="TFK32625.1"/>
    </source>
</evidence>
<feature type="domain" description="DUF6533" evidence="2">
    <location>
        <begin position="2"/>
        <end position="31"/>
    </location>
</feature>
<keyword evidence="4" id="KW-1185">Reference proteome</keyword>
<feature type="transmembrane region" description="Helical" evidence="1">
    <location>
        <begin position="59"/>
        <end position="81"/>
    </location>
</feature>
<keyword evidence="1" id="KW-0472">Membrane</keyword>
<feature type="transmembrane region" description="Helical" evidence="1">
    <location>
        <begin position="178"/>
        <end position="198"/>
    </location>
</feature>
<feature type="transmembrane region" description="Helical" evidence="1">
    <location>
        <begin position="20"/>
        <end position="38"/>
    </location>
</feature>
<evidence type="ECO:0000313" key="4">
    <source>
        <dbReference type="Proteomes" id="UP000308652"/>
    </source>
</evidence>
<accession>A0A5C3LJ13</accession>
<organism evidence="3 4">
    <name type="scientific">Crucibulum laeve</name>
    <dbReference type="NCBI Taxonomy" id="68775"/>
    <lineage>
        <taxon>Eukaryota</taxon>
        <taxon>Fungi</taxon>
        <taxon>Dikarya</taxon>
        <taxon>Basidiomycota</taxon>
        <taxon>Agaricomycotina</taxon>
        <taxon>Agaricomycetes</taxon>
        <taxon>Agaricomycetidae</taxon>
        <taxon>Agaricales</taxon>
        <taxon>Agaricineae</taxon>
        <taxon>Nidulariaceae</taxon>
        <taxon>Crucibulum</taxon>
    </lineage>
</organism>
<protein>
    <recommendedName>
        <fullName evidence="2">DUF6533 domain-containing protein</fullName>
    </recommendedName>
</protein>
<dbReference type="Pfam" id="PF20151">
    <property type="entry name" value="DUF6533"/>
    <property type="match status" value="1"/>
</dbReference>
<keyword evidence="1" id="KW-0812">Transmembrane</keyword>
<dbReference type="InterPro" id="IPR045340">
    <property type="entry name" value="DUF6533"/>
</dbReference>
<evidence type="ECO:0000256" key="1">
    <source>
        <dbReference type="SAM" id="Phobius"/>
    </source>
</evidence>
<dbReference type="AlphaFoldDB" id="A0A5C3LJ13"/>
<name>A0A5C3LJ13_9AGAR</name>
<proteinExistence type="predicted"/>
<feature type="transmembrane region" description="Helical" evidence="1">
    <location>
        <begin position="93"/>
        <end position="113"/>
    </location>
</feature>
<dbReference type="OrthoDB" id="3350812at2759"/>
<sequence>MTLGMEIDFVWASNWSLMKVLFLIQRYLPFFDTVWLVLHHQLGHDLSGPACHRIYQASGWMYIVGFATSELILTLRAWAVWNRDRRLSITLPMLYVGIWGSDCVIMAKFLASMKFGAPPHVDFLGCFVTKGSSILYLCWVVLMVYEAIILILMIIPGIAAYRLGGDSALYKTVYRDGVLYYLCLFVLSLTNVIVIQILPSAYINLFSSFERVIHSIVTSRVILHIRDHASGATRWSDGVTDLHVDIDSDVSFSEHFMELMQRR</sequence>
<dbReference type="EMBL" id="ML213668">
    <property type="protein sequence ID" value="TFK32625.1"/>
    <property type="molecule type" value="Genomic_DNA"/>
</dbReference>
<gene>
    <name evidence="3" type="ORF">BDQ12DRAFT_479687</name>
</gene>